<keyword evidence="5 10" id="KW-0133">Cell shape</keyword>
<comment type="similarity">
    <text evidence="10">Belongs to the glycosyltransferase 28 family. MurG subfamily.</text>
</comment>
<dbReference type="SUPFAM" id="SSF53756">
    <property type="entry name" value="UDP-Glycosyltransferase/glycogen phosphorylase"/>
    <property type="match status" value="1"/>
</dbReference>
<evidence type="ECO:0000259" key="12">
    <source>
        <dbReference type="Pfam" id="PF04101"/>
    </source>
</evidence>
<dbReference type="Pfam" id="PF03033">
    <property type="entry name" value="Glyco_transf_28"/>
    <property type="match status" value="1"/>
</dbReference>
<dbReference type="CDD" id="cd03785">
    <property type="entry name" value="GT28_MurG"/>
    <property type="match status" value="1"/>
</dbReference>
<dbReference type="EMBL" id="BAABLK010000028">
    <property type="protein sequence ID" value="GAA5227404.1"/>
    <property type="molecule type" value="Genomic_DNA"/>
</dbReference>
<dbReference type="InterPro" id="IPR006009">
    <property type="entry name" value="GlcNAc_MurG"/>
</dbReference>
<dbReference type="NCBIfam" id="TIGR01133">
    <property type="entry name" value="murG"/>
    <property type="match status" value="1"/>
</dbReference>
<keyword evidence="9 10" id="KW-0961">Cell wall biogenesis/degradation</keyword>
<reference evidence="14" key="1">
    <citation type="journal article" date="2019" name="Int. J. Syst. Evol. Microbiol.">
        <title>The Global Catalogue of Microorganisms (GCM) 10K type strain sequencing project: providing services to taxonomists for standard genome sequencing and annotation.</title>
        <authorList>
            <consortium name="The Broad Institute Genomics Platform"/>
            <consortium name="The Broad Institute Genome Sequencing Center for Infectious Disease"/>
            <person name="Wu L."/>
            <person name="Ma J."/>
        </authorList>
    </citation>
    <scope>NUCLEOTIDE SEQUENCE [LARGE SCALE GENOMIC DNA]</scope>
    <source>
        <strain evidence="14">JCM 18952</strain>
    </source>
</reference>
<keyword evidence="8 10" id="KW-0131">Cell cycle</keyword>
<keyword evidence="14" id="KW-1185">Reference proteome</keyword>
<comment type="function">
    <text evidence="10">Cell wall formation. Catalyzes the transfer of a GlcNAc subunit on undecaprenyl-pyrophosphoryl-MurNAc-pentapeptide (lipid intermediate I) to form undecaprenyl-pyrophosphoryl-MurNAc-(pentapeptide)GlcNAc (lipid intermediate II).</text>
</comment>
<proteinExistence type="inferred from homology"/>
<keyword evidence="3 10" id="KW-0328">Glycosyltransferase</keyword>
<evidence type="ECO:0000256" key="5">
    <source>
        <dbReference type="ARBA" id="ARBA00022960"/>
    </source>
</evidence>
<feature type="binding site" evidence="10">
    <location>
        <position position="199"/>
    </location>
    <ligand>
        <name>UDP-N-acetyl-alpha-D-glucosamine</name>
        <dbReference type="ChEBI" id="CHEBI:57705"/>
    </ligand>
</feature>
<feature type="binding site" evidence="10">
    <location>
        <position position="296"/>
    </location>
    <ligand>
        <name>UDP-N-acetyl-alpha-D-glucosamine</name>
        <dbReference type="ChEBI" id="CHEBI:57705"/>
    </ligand>
</feature>
<sequence>MNDALRVVVAGGGTAGHISPMIAIADALRQVEPEIRITVVGTPDGLEARLVPEAGYELATIAKVPMPRRPSMDLLKLPFRFSAALKAAGAILDGTGAQAVLGVGGYVCTPVYLAARKRKLPIFVHEANARAGLANKVGARFATGVGAAFSTTGLRGAKVVGMPMRGFVANMDRAAQRGQAREALGFTEDAPALVVTGGSSGAASINATIAAGFEKLAGAGVQVLHITGRGKAVLDANGNPLAAPGYRQVEYVDSMNQAYAAADLMVARSGAGTVCELAVAGTPSVLVPLPIGNGEQRLNAADLVAAGGAMLVEDAFFTAEYLTETLLPLLKDAEALTAMGHAAKTQGKADAAAAMAEMIRHSLRGATPPQTTNTGS</sequence>
<evidence type="ECO:0000313" key="14">
    <source>
        <dbReference type="Proteomes" id="UP001501257"/>
    </source>
</evidence>
<accession>A0ABP9TKR7</accession>
<dbReference type="Proteomes" id="UP001501257">
    <property type="component" value="Unassembled WGS sequence"/>
</dbReference>
<evidence type="ECO:0000256" key="7">
    <source>
        <dbReference type="ARBA" id="ARBA00023136"/>
    </source>
</evidence>
<evidence type="ECO:0000256" key="10">
    <source>
        <dbReference type="HAMAP-Rule" id="MF_00033"/>
    </source>
</evidence>
<feature type="binding site" evidence="10">
    <location>
        <position position="165"/>
    </location>
    <ligand>
        <name>UDP-N-acetyl-alpha-D-glucosamine</name>
        <dbReference type="ChEBI" id="CHEBI:57705"/>
    </ligand>
</feature>
<keyword evidence="2 10" id="KW-0132">Cell division</keyword>
<evidence type="ECO:0000256" key="4">
    <source>
        <dbReference type="ARBA" id="ARBA00022679"/>
    </source>
</evidence>
<dbReference type="Gene3D" id="3.40.50.2000">
    <property type="entry name" value="Glycogen Phosphorylase B"/>
    <property type="match status" value="2"/>
</dbReference>
<protein>
    <recommendedName>
        <fullName evidence="10">UDP-N-acetylglucosamine--N-acetylmuramyl-(pentapeptide) pyrophosphoryl-undecaprenol N-acetylglucosamine transferase</fullName>
        <ecNumber evidence="10">2.4.1.227</ecNumber>
    </recommendedName>
    <alternativeName>
        <fullName evidence="10">Undecaprenyl-PP-MurNAc-pentapeptide-UDPGlcNAc GlcNAc transferase</fullName>
    </alternativeName>
</protein>
<feature type="domain" description="Glycosyltransferase family 28 N-terminal" evidence="11">
    <location>
        <begin position="7"/>
        <end position="145"/>
    </location>
</feature>
<dbReference type="InterPro" id="IPR004276">
    <property type="entry name" value="GlycoTrans_28_N"/>
</dbReference>
<comment type="subcellular location">
    <subcellularLocation>
        <location evidence="10">Cell membrane</location>
        <topology evidence="10">Peripheral membrane protein</topology>
        <orientation evidence="10">Cytoplasmic side</orientation>
    </subcellularLocation>
</comment>
<keyword evidence="6 10" id="KW-0573">Peptidoglycan synthesis</keyword>
<feature type="domain" description="Glycosyl transferase family 28 C-terminal" evidence="12">
    <location>
        <begin position="193"/>
        <end position="353"/>
    </location>
</feature>
<dbReference type="PANTHER" id="PTHR21015:SF22">
    <property type="entry name" value="GLYCOSYLTRANSFERASE"/>
    <property type="match status" value="1"/>
</dbReference>
<dbReference type="RefSeq" id="WP_210101185.1">
    <property type="nucleotide sequence ID" value="NZ_BAABLK010000028.1"/>
</dbReference>
<feature type="binding site" evidence="10">
    <location>
        <begin position="14"/>
        <end position="16"/>
    </location>
    <ligand>
        <name>UDP-N-acetyl-alpha-D-glucosamine</name>
        <dbReference type="ChEBI" id="CHEBI:57705"/>
    </ligand>
</feature>
<comment type="pathway">
    <text evidence="10">Cell wall biogenesis; peptidoglycan biosynthesis.</text>
</comment>
<dbReference type="PANTHER" id="PTHR21015">
    <property type="entry name" value="UDP-N-ACETYLGLUCOSAMINE--N-ACETYLMURAMYL-(PENTAPEPTIDE) PYROPHOSPHORYL-UNDECAPRENOL N-ACETYLGLUCOSAMINE TRANSFERASE 1"/>
    <property type="match status" value="1"/>
</dbReference>
<evidence type="ECO:0000256" key="9">
    <source>
        <dbReference type="ARBA" id="ARBA00023316"/>
    </source>
</evidence>
<comment type="caution">
    <text evidence="13">The sequence shown here is derived from an EMBL/GenBank/DDBJ whole genome shotgun (WGS) entry which is preliminary data.</text>
</comment>
<comment type="caution">
    <text evidence="10">Lacks conserved residue(s) required for the propagation of feature annotation.</text>
</comment>
<evidence type="ECO:0000259" key="11">
    <source>
        <dbReference type="Pfam" id="PF03033"/>
    </source>
</evidence>
<dbReference type="EC" id="2.4.1.227" evidence="10"/>
<evidence type="ECO:0000313" key="13">
    <source>
        <dbReference type="EMBL" id="GAA5227404.1"/>
    </source>
</evidence>
<name>A0ABP9TKR7_9MICC</name>
<gene>
    <name evidence="10 13" type="primary">murG</name>
    <name evidence="13" type="ORF">GCM10025778_19370</name>
</gene>
<dbReference type="HAMAP" id="MF_00033">
    <property type="entry name" value="MurG"/>
    <property type="match status" value="1"/>
</dbReference>
<evidence type="ECO:0000256" key="2">
    <source>
        <dbReference type="ARBA" id="ARBA00022618"/>
    </source>
</evidence>
<feature type="binding site" evidence="10">
    <location>
        <position position="128"/>
    </location>
    <ligand>
        <name>UDP-N-acetyl-alpha-D-glucosamine</name>
        <dbReference type="ChEBI" id="CHEBI:57705"/>
    </ligand>
</feature>
<evidence type="ECO:0000256" key="6">
    <source>
        <dbReference type="ARBA" id="ARBA00022984"/>
    </source>
</evidence>
<organism evidence="13 14">
    <name type="scientific">Paeniglutamicibacter antarcticus</name>
    <dbReference type="NCBI Taxonomy" id="494023"/>
    <lineage>
        <taxon>Bacteria</taxon>
        <taxon>Bacillati</taxon>
        <taxon>Actinomycetota</taxon>
        <taxon>Actinomycetes</taxon>
        <taxon>Micrococcales</taxon>
        <taxon>Micrococcaceae</taxon>
        <taxon>Paeniglutamicibacter</taxon>
    </lineage>
</organism>
<evidence type="ECO:0000256" key="1">
    <source>
        <dbReference type="ARBA" id="ARBA00022475"/>
    </source>
</evidence>
<dbReference type="Pfam" id="PF04101">
    <property type="entry name" value="Glyco_tran_28_C"/>
    <property type="match status" value="1"/>
</dbReference>
<keyword evidence="4 10" id="KW-0808">Transferase</keyword>
<dbReference type="InterPro" id="IPR007235">
    <property type="entry name" value="Glyco_trans_28_C"/>
</dbReference>
<evidence type="ECO:0000256" key="3">
    <source>
        <dbReference type="ARBA" id="ARBA00022676"/>
    </source>
</evidence>
<comment type="catalytic activity">
    <reaction evidence="10">
        <text>di-trans,octa-cis-undecaprenyl diphospho-N-acetyl-alpha-D-muramoyl-L-alanyl-D-glutamyl-meso-2,6-diaminopimeloyl-D-alanyl-D-alanine + UDP-N-acetyl-alpha-D-glucosamine = di-trans,octa-cis-undecaprenyl diphospho-[N-acetyl-alpha-D-glucosaminyl-(1-&gt;4)]-N-acetyl-alpha-D-muramoyl-L-alanyl-D-glutamyl-meso-2,6-diaminopimeloyl-D-alanyl-D-alanine + UDP + H(+)</text>
        <dbReference type="Rhea" id="RHEA:31227"/>
        <dbReference type="ChEBI" id="CHEBI:15378"/>
        <dbReference type="ChEBI" id="CHEBI:57705"/>
        <dbReference type="ChEBI" id="CHEBI:58223"/>
        <dbReference type="ChEBI" id="CHEBI:61387"/>
        <dbReference type="ChEBI" id="CHEBI:61388"/>
        <dbReference type="EC" id="2.4.1.227"/>
    </reaction>
</comment>
<keyword evidence="1 10" id="KW-1003">Cell membrane</keyword>
<keyword evidence="7 10" id="KW-0472">Membrane</keyword>
<evidence type="ECO:0000256" key="8">
    <source>
        <dbReference type="ARBA" id="ARBA00023306"/>
    </source>
</evidence>